<dbReference type="Proteomes" id="UP001239111">
    <property type="component" value="Chromosome 4"/>
</dbReference>
<proteinExistence type="predicted"/>
<keyword evidence="2" id="KW-1185">Reference proteome</keyword>
<name>A0ACC2N7I7_9HYME</name>
<dbReference type="EMBL" id="CM056744">
    <property type="protein sequence ID" value="KAJ8666928.1"/>
    <property type="molecule type" value="Genomic_DNA"/>
</dbReference>
<sequence>MRRILRIIITAIIFNWTSAEDHRSSRQRRVVGSSQVSIFSHPYIASLRNPSNEHYCGGSIISPWIILTAAHCLQNYPSETLTVKVGSDHINTGGSLHRVSKKVLHENYQYRIQTNGRSYPVNDIGLLKLESPIALDYSRASTIQLFQKNEQINEYSTGIVVGWGLEHGRNYAHDVALYLEEQSNIWKSFQPTLHASKYLKAANLQIISRETCSRVSGYEGLEDQICTYSPGKGSCLGDSGGPLVVSGRQAGIISWGEDCNNESAPGVYTEVAAFYDWIVHNMRILRD</sequence>
<organism evidence="1 2">
    <name type="scientific">Eretmocerus hayati</name>
    <dbReference type="NCBI Taxonomy" id="131215"/>
    <lineage>
        <taxon>Eukaryota</taxon>
        <taxon>Metazoa</taxon>
        <taxon>Ecdysozoa</taxon>
        <taxon>Arthropoda</taxon>
        <taxon>Hexapoda</taxon>
        <taxon>Insecta</taxon>
        <taxon>Pterygota</taxon>
        <taxon>Neoptera</taxon>
        <taxon>Endopterygota</taxon>
        <taxon>Hymenoptera</taxon>
        <taxon>Apocrita</taxon>
        <taxon>Proctotrupomorpha</taxon>
        <taxon>Chalcidoidea</taxon>
        <taxon>Aphelinidae</taxon>
        <taxon>Aphelininae</taxon>
        <taxon>Eretmocerus</taxon>
    </lineage>
</organism>
<protein>
    <submittedName>
        <fullName evidence="1">Uncharacterized protein</fullName>
    </submittedName>
</protein>
<evidence type="ECO:0000313" key="2">
    <source>
        <dbReference type="Proteomes" id="UP001239111"/>
    </source>
</evidence>
<gene>
    <name evidence="1" type="ORF">QAD02_008590</name>
</gene>
<accession>A0ACC2N7I7</accession>
<reference evidence="1" key="1">
    <citation type="submission" date="2023-04" db="EMBL/GenBank/DDBJ databases">
        <title>A chromosome-level genome assembly of the parasitoid wasp Eretmocerus hayati.</title>
        <authorList>
            <person name="Zhong Y."/>
            <person name="Liu S."/>
            <person name="Liu Y."/>
        </authorList>
    </citation>
    <scope>NUCLEOTIDE SEQUENCE</scope>
    <source>
        <strain evidence="1">ZJU_SS_LIU_2023</strain>
    </source>
</reference>
<evidence type="ECO:0000313" key="1">
    <source>
        <dbReference type="EMBL" id="KAJ8666928.1"/>
    </source>
</evidence>
<comment type="caution">
    <text evidence="1">The sequence shown here is derived from an EMBL/GenBank/DDBJ whole genome shotgun (WGS) entry which is preliminary data.</text>
</comment>